<dbReference type="PANTHER" id="PTHR38730">
    <property type="entry name" value="SLL7028 PROTEIN"/>
    <property type="match status" value="1"/>
</dbReference>
<evidence type="ECO:0000259" key="3">
    <source>
        <dbReference type="Pfam" id="PF09967"/>
    </source>
</evidence>
<keyword evidence="6" id="KW-1185">Reference proteome</keyword>
<dbReference type="CDD" id="cd00198">
    <property type="entry name" value="vWFA"/>
    <property type="match status" value="1"/>
</dbReference>
<sequence>MRDNNSEKEKKINDLATKILVIARDQIAVNLRFLDIALAEMKLIPKKDIKASGAVVGGGMATDGINIYYDPVWILKTYKDEPNMIPRIYLHLLLHLIFFHLFGYAKIDKNLWDLAVDVATEATILSMDIKAFSLTKDDEAREQLQIIRRQCNGITAEKVYKHLRTYGISEAGKVKWFVLFHRDEHIFWQKKEINIELTKWQKISERVKTDLRTFSRSGNGNEELDAGLKEATKERYDYSELLRRFMSSGEDIHVNDDEFDYIYYTYGIEKYGNMPLIEPLEYKENEKIREFIIVLDTSASCKGEVVRTFLKKTYSILKSKDNFFSEVNIHIIQCDSQIRKDTKITNNDEFDLFCENIKLKGFGTTDFRPVFKYVDELIEKKEFTNLKGLIYFTDGYGDYPEKMPDYDVMFAFLEEDEYAPKPPVWAYKVILEPEELEAEAIRLEREAREAEAEAAATATVTVKEQSKSEDSK</sequence>
<feature type="domain" description="VWA-like" evidence="3">
    <location>
        <begin position="292"/>
        <end position="427"/>
    </location>
</feature>
<dbReference type="OrthoDB" id="9809307at2"/>
<feature type="transmembrane region" description="Helical" evidence="2">
    <location>
        <begin position="88"/>
        <end position="105"/>
    </location>
</feature>
<dbReference type="InterPro" id="IPR018698">
    <property type="entry name" value="VWA-like_dom"/>
</dbReference>
<keyword evidence="2" id="KW-0472">Membrane</keyword>
<dbReference type="SUPFAM" id="SSF53300">
    <property type="entry name" value="vWA-like"/>
    <property type="match status" value="1"/>
</dbReference>
<dbReference type="RefSeq" id="WP_078787814.1">
    <property type="nucleotide sequence ID" value="NZ_FMTO01000011.1"/>
</dbReference>
<dbReference type="AlphaFoldDB" id="A0A1T4PI87"/>
<dbReference type="Pfam" id="PF09967">
    <property type="entry name" value="DUF2201"/>
    <property type="match status" value="1"/>
</dbReference>
<dbReference type="InterPro" id="IPR036465">
    <property type="entry name" value="vWFA_dom_sf"/>
</dbReference>
<evidence type="ECO:0000313" key="5">
    <source>
        <dbReference type="EMBL" id="SJZ91131.1"/>
    </source>
</evidence>
<keyword evidence="2" id="KW-1133">Transmembrane helix</keyword>
<dbReference type="EMBL" id="FUXA01000012">
    <property type="protein sequence ID" value="SJZ91131.1"/>
    <property type="molecule type" value="Genomic_DNA"/>
</dbReference>
<accession>A0A1T4PI87</accession>
<evidence type="ECO:0000256" key="2">
    <source>
        <dbReference type="SAM" id="Phobius"/>
    </source>
</evidence>
<evidence type="ECO:0000259" key="4">
    <source>
        <dbReference type="Pfam" id="PF13203"/>
    </source>
</evidence>
<evidence type="ECO:0000313" key="6">
    <source>
        <dbReference type="Proteomes" id="UP000189857"/>
    </source>
</evidence>
<feature type="region of interest" description="Disordered" evidence="1">
    <location>
        <begin position="452"/>
        <end position="472"/>
    </location>
</feature>
<dbReference type="Pfam" id="PF13203">
    <property type="entry name" value="DUF2201_N"/>
    <property type="match status" value="1"/>
</dbReference>
<gene>
    <name evidence="5" type="ORF">SAMN02745110_02006</name>
</gene>
<proteinExistence type="predicted"/>
<name>A0A1T4PI87_9FIRM</name>
<evidence type="ECO:0000256" key="1">
    <source>
        <dbReference type="SAM" id="MobiDB-lite"/>
    </source>
</evidence>
<reference evidence="5 6" key="1">
    <citation type="submission" date="2017-02" db="EMBL/GenBank/DDBJ databases">
        <authorList>
            <person name="Peterson S.W."/>
        </authorList>
    </citation>
    <scope>NUCLEOTIDE SEQUENCE [LARGE SCALE GENOMIC DNA]</scope>
    <source>
        <strain evidence="5 6">ATCC 17233</strain>
    </source>
</reference>
<dbReference type="Proteomes" id="UP000189857">
    <property type="component" value="Unassembled WGS sequence"/>
</dbReference>
<feature type="domain" description="Putative metallopeptidase" evidence="4">
    <location>
        <begin position="58"/>
        <end position="215"/>
    </location>
</feature>
<keyword evidence="2" id="KW-0812">Transmembrane</keyword>
<organism evidence="5 6">
    <name type="scientific">Eubacterium ruminantium</name>
    <dbReference type="NCBI Taxonomy" id="42322"/>
    <lineage>
        <taxon>Bacteria</taxon>
        <taxon>Bacillati</taxon>
        <taxon>Bacillota</taxon>
        <taxon>Clostridia</taxon>
        <taxon>Eubacteriales</taxon>
        <taxon>Eubacteriaceae</taxon>
        <taxon>Eubacterium</taxon>
    </lineage>
</organism>
<protein>
    <submittedName>
        <fullName evidence="5">Predicted metal-dependent peptidase</fullName>
    </submittedName>
</protein>
<dbReference type="PANTHER" id="PTHR38730:SF1">
    <property type="entry name" value="SLL7028 PROTEIN"/>
    <property type="match status" value="1"/>
</dbReference>
<dbReference type="InterPro" id="IPR025154">
    <property type="entry name" value="Put_metallopeptidase_dom"/>
</dbReference>